<dbReference type="Proteomes" id="UP000275137">
    <property type="component" value="Unassembled WGS sequence"/>
</dbReference>
<organism evidence="1 2">
    <name type="scientific">Pseudomethylobacillus aquaticus</name>
    <dbReference type="NCBI Taxonomy" id="2676064"/>
    <lineage>
        <taxon>Bacteria</taxon>
        <taxon>Pseudomonadati</taxon>
        <taxon>Pseudomonadota</taxon>
        <taxon>Betaproteobacteria</taxon>
        <taxon>Nitrosomonadales</taxon>
        <taxon>Methylophilaceae</taxon>
        <taxon>Pseudomethylobacillus</taxon>
    </lineage>
</organism>
<dbReference type="AlphaFoldDB" id="A0A3N0V0X3"/>
<dbReference type="InterPro" id="IPR047879">
    <property type="entry name" value="YjiT"/>
</dbReference>
<protein>
    <submittedName>
        <fullName evidence="1">Uncharacterized protein</fullName>
    </submittedName>
</protein>
<evidence type="ECO:0000313" key="1">
    <source>
        <dbReference type="EMBL" id="ROH86128.1"/>
    </source>
</evidence>
<comment type="caution">
    <text evidence="1">The sequence shown here is derived from an EMBL/GenBank/DDBJ whole genome shotgun (WGS) entry which is preliminary data.</text>
</comment>
<evidence type="ECO:0000313" key="2">
    <source>
        <dbReference type="Proteomes" id="UP000275137"/>
    </source>
</evidence>
<reference evidence="1 2" key="1">
    <citation type="submission" date="2018-10" db="EMBL/GenBank/DDBJ databases">
        <authorList>
            <person name="Chen W.-M."/>
        </authorList>
    </citation>
    <scope>NUCLEOTIDE SEQUENCE [LARGE SCALE GENOMIC DNA]</scope>
    <source>
        <strain evidence="1 2">H-5</strain>
    </source>
</reference>
<sequence length="1144" mass="130601">MRFDEWRNAFLAKNNRQGLNEGLLNGAPLYSYKMTAEEFMSLQHCLASNLEIYLSHYQIDEICKKSSYFSPLFVLYAANWWQRKYDGTGMSWDPIFTSIGIDYSELNSVTRSEMIESGFREWNLALNADIGNLKFIGNIASQGGLPLNLIASGRGNLNRLLNRVLKDTVNLGFPDEKSILSIIESHRGELPKSYRQPLIFSLLAEIIITFVHFKNDANLSGALNPLEKLDQHKSNWRDSFPLPMDDENARGVLERFIQEGVKIKADKLAFSLTLQRYLHTLDGIFNVEARIDFPKNNIDQESVIKAFDIAEGFITRVMLLQVSNQAEKHEITLGRLAGQLNYRFNLETTPLFKHAHEEHVAILKNADNVRKNITLANGFELDDDTPWVFDADSEGDEGKFLKIGGGKFRSPSLYVVVPARFHLQALSEMSSFEPIAWSRDREKKCYVIDVPVACLSDEDEQYEIKPSCGDADEEDFALMGNRIWHVFQKPAIAFCGFPQVVKYVSATSLHKKSTASVFCKNLDNKPLNPELGVYGPLNLSVKEQSSHVWGAKLAVLPSDASYQILPGSDASHGKLLLNKWQISNVKCLDDKVSIKPLINGDSVTIECSYTGSSTPQELIKLEIYWAHNPKAAIIQLPFPSSGVMAFDGDSHRIEKRKTLSLRQLYGVRVVSLLSQGNHVEIELNLKDTGGINIEPTTIRLKREKDSSRVEIRLIDYKEQIADLLYAVDQLDTKVEFRLKVTGASDFVLFVNKYEIEFEHKVAEPYFMIKQSQLANFTNEVVERCEVVATRIDESDDIVTLEQSINGGVYSGIWGFPTHKYADGTWMIHPSSNSSIQFRAMILPLRNDTKEVEEDVGSLKFALNIAHDKQREAAINLVLEELTSDFDDSAWQHVEYLAERLGHLNLTSLHLWRLFAKNKRAMAALALRESKFTTQFILRFAAELPFMWELVSLEAWLDAAFYLKKQIFQRYQEEKSAQQYFEYLLQNKLSILLNEYPALNMVFEVIKHKNQLAVNQEMQKAINHPQIFADVFKSQIFEGENSDLQNLLRTKTASWPSDFFNEIRAYKQSEHQHLMCLQDFAFKDPVINFPFVVAINTLTQELPQWLVDESAFIDLKKLKNFDKDWFDSAFDKTIARGITLGYVQL</sequence>
<name>A0A3N0V0X3_9PROT</name>
<proteinExistence type="predicted"/>
<accession>A0A3N0V0X3</accession>
<dbReference type="NCBIfam" id="NF038336">
    <property type="entry name" value="YjiT_fam"/>
    <property type="match status" value="1"/>
</dbReference>
<dbReference type="RefSeq" id="WP_123237188.1">
    <property type="nucleotide sequence ID" value="NZ_RJVP01000003.1"/>
</dbReference>
<gene>
    <name evidence="1" type="ORF">ED236_06605</name>
</gene>
<dbReference type="EMBL" id="RJVP01000003">
    <property type="protein sequence ID" value="ROH86128.1"/>
    <property type="molecule type" value="Genomic_DNA"/>
</dbReference>
<keyword evidence="2" id="KW-1185">Reference proteome</keyword>